<organism evidence="1 2">
    <name type="scientific">Austropuccinia psidii MF-1</name>
    <dbReference type="NCBI Taxonomy" id="1389203"/>
    <lineage>
        <taxon>Eukaryota</taxon>
        <taxon>Fungi</taxon>
        <taxon>Dikarya</taxon>
        <taxon>Basidiomycota</taxon>
        <taxon>Pucciniomycotina</taxon>
        <taxon>Pucciniomycetes</taxon>
        <taxon>Pucciniales</taxon>
        <taxon>Sphaerophragmiaceae</taxon>
        <taxon>Austropuccinia</taxon>
    </lineage>
</organism>
<dbReference type="InterPro" id="IPR034660">
    <property type="entry name" value="DinB/YfiT-like"/>
</dbReference>
<keyword evidence="2" id="KW-1185">Reference proteome</keyword>
<dbReference type="PANTHER" id="PTHR39473">
    <property type="match status" value="1"/>
</dbReference>
<name>A0A9Q3GC76_9BASI</name>
<proteinExistence type="predicted"/>
<dbReference type="PANTHER" id="PTHR39473:SF1">
    <property type="entry name" value="DINB-LIKE DOMAIN-CONTAINING PROTEIN"/>
    <property type="match status" value="1"/>
</dbReference>
<dbReference type="OrthoDB" id="5564877at2759"/>
<sequence length="217" mass="25178">MNDNVDHRRIHWIPRDPPSAYRCHEHHSENIIHESQKQLLELKKVGITSLDQAIHLLQDIITNDDQLTRKSSIISCSTIGKHLRHLHDHFRILLETVQSKSKTINYDIKSPSAFMENSRQVSLNEFRKTKRKLIELIDFRIKHFSQNQPDSNLNLITITPSKIQLQTNFNRELWYVSSHAIHHFALIKAIVTGELGLELPESFGVAPSTIARFQSKL</sequence>
<dbReference type="AlphaFoldDB" id="A0A9Q3GC76"/>
<evidence type="ECO:0008006" key="3">
    <source>
        <dbReference type="Google" id="ProtNLM"/>
    </source>
</evidence>
<gene>
    <name evidence="1" type="ORF">O181_001216</name>
</gene>
<comment type="caution">
    <text evidence="1">The sequence shown here is derived from an EMBL/GenBank/DDBJ whole genome shotgun (WGS) entry which is preliminary data.</text>
</comment>
<dbReference type="SUPFAM" id="SSF109854">
    <property type="entry name" value="DinB/YfiT-like putative metalloenzymes"/>
    <property type="match status" value="1"/>
</dbReference>
<dbReference type="EMBL" id="AVOT02000170">
    <property type="protein sequence ID" value="MBW0461501.1"/>
    <property type="molecule type" value="Genomic_DNA"/>
</dbReference>
<dbReference type="Proteomes" id="UP000765509">
    <property type="component" value="Unassembled WGS sequence"/>
</dbReference>
<evidence type="ECO:0000313" key="2">
    <source>
        <dbReference type="Proteomes" id="UP000765509"/>
    </source>
</evidence>
<protein>
    <recommendedName>
        <fullName evidence="3">DinB-like domain-containing protein</fullName>
    </recommendedName>
</protein>
<evidence type="ECO:0000313" key="1">
    <source>
        <dbReference type="EMBL" id="MBW0461501.1"/>
    </source>
</evidence>
<accession>A0A9Q3GC76</accession>
<reference evidence="1" key="1">
    <citation type="submission" date="2021-03" db="EMBL/GenBank/DDBJ databases">
        <title>Draft genome sequence of rust myrtle Austropuccinia psidii MF-1, a brazilian biotype.</title>
        <authorList>
            <person name="Quecine M.C."/>
            <person name="Pachon D.M.R."/>
            <person name="Bonatelli M.L."/>
            <person name="Correr F.H."/>
            <person name="Franceschini L.M."/>
            <person name="Leite T.F."/>
            <person name="Margarido G.R.A."/>
            <person name="Almeida C.A."/>
            <person name="Ferrarezi J.A."/>
            <person name="Labate C.A."/>
        </authorList>
    </citation>
    <scope>NUCLEOTIDE SEQUENCE</scope>
    <source>
        <strain evidence="1">MF-1</strain>
    </source>
</reference>